<reference evidence="1" key="1">
    <citation type="journal article" date="2020" name="Nature">
        <title>Giant virus diversity and host interactions through global metagenomics.</title>
        <authorList>
            <person name="Schulz F."/>
            <person name="Roux S."/>
            <person name="Paez-Espino D."/>
            <person name="Jungbluth S."/>
            <person name="Walsh D.A."/>
            <person name="Denef V.J."/>
            <person name="McMahon K.D."/>
            <person name="Konstantinidis K.T."/>
            <person name="Eloe-Fadrosh E.A."/>
            <person name="Kyrpides N.C."/>
            <person name="Woyke T."/>
        </authorList>
    </citation>
    <scope>NUCLEOTIDE SEQUENCE</scope>
    <source>
        <strain evidence="1">GVMAG-M-3300021963-12</strain>
    </source>
</reference>
<name>A0A6C0CVK7_9ZZZZ</name>
<accession>A0A6C0CVK7</accession>
<dbReference type="EMBL" id="MN739482">
    <property type="protein sequence ID" value="QHT07545.1"/>
    <property type="molecule type" value="Genomic_DNA"/>
</dbReference>
<organism evidence="1">
    <name type="scientific">viral metagenome</name>
    <dbReference type="NCBI Taxonomy" id="1070528"/>
    <lineage>
        <taxon>unclassified sequences</taxon>
        <taxon>metagenomes</taxon>
        <taxon>organismal metagenomes</taxon>
    </lineage>
</organism>
<sequence>MVRFSNSKLNETQYISRGIKPIIGSTTSIIVPISASSAPARKNVDASRVTSMKTNCGLNSTLQDTVDEFDPSVDLGLMYSNGSRYRYLDYKSTTPECSITIPDEVIQVQEVTDDGITYVDAEIGATVIITAYVGSPVVPQLPNPNNTRCIPPVLLKGPSLPTNNNC</sequence>
<evidence type="ECO:0000313" key="1">
    <source>
        <dbReference type="EMBL" id="QHT07545.1"/>
    </source>
</evidence>
<proteinExistence type="predicted"/>
<dbReference type="AlphaFoldDB" id="A0A6C0CVK7"/>
<protein>
    <submittedName>
        <fullName evidence="1">Uncharacterized protein</fullName>
    </submittedName>
</protein>